<evidence type="ECO:0000313" key="1">
    <source>
        <dbReference type="EMBL" id="MBY82181.1"/>
    </source>
</evidence>
<name>A0A2S2QWN4_9HEMI</name>
<dbReference type="EMBL" id="GGMS01012978">
    <property type="protein sequence ID" value="MBY82181.1"/>
    <property type="molecule type" value="Transcribed_RNA"/>
</dbReference>
<protein>
    <submittedName>
        <fullName evidence="1">Uncharacterized protein</fullName>
    </submittedName>
</protein>
<sequence>MVALHSYVRVHLAPSAQQKVTTYAPGDGSLRGTRYTAVVNVSVTRIRQGSGRDDRLRGPPGSGWSISRTATRTKLFRLLLNPPAARGRRRDTRTAESAVDARARARRLVQRRVLGSPVTSRVRLTGRETRTADEPVPVDVAHMRGGGTPRDVRTDNRTALGLVSRTAVTVSVLVRTRLRTVHVSVRYT</sequence>
<organism evidence="1">
    <name type="scientific">Sipha flava</name>
    <name type="common">yellow sugarcane aphid</name>
    <dbReference type="NCBI Taxonomy" id="143950"/>
    <lineage>
        <taxon>Eukaryota</taxon>
        <taxon>Metazoa</taxon>
        <taxon>Ecdysozoa</taxon>
        <taxon>Arthropoda</taxon>
        <taxon>Hexapoda</taxon>
        <taxon>Insecta</taxon>
        <taxon>Pterygota</taxon>
        <taxon>Neoptera</taxon>
        <taxon>Paraneoptera</taxon>
        <taxon>Hemiptera</taxon>
        <taxon>Sternorrhyncha</taxon>
        <taxon>Aphidomorpha</taxon>
        <taxon>Aphidoidea</taxon>
        <taxon>Aphididae</taxon>
        <taxon>Sipha</taxon>
    </lineage>
</organism>
<dbReference type="AlphaFoldDB" id="A0A2S2QWN4"/>
<proteinExistence type="predicted"/>
<gene>
    <name evidence="1" type="ORF">g.74783</name>
</gene>
<accession>A0A2S2QWN4</accession>
<reference evidence="1" key="1">
    <citation type="submission" date="2018-04" db="EMBL/GenBank/DDBJ databases">
        <title>Transcriptome assembly of Sipha flava.</title>
        <authorList>
            <person name="Scully E.D."/>
            <person name="Geib S.M."/>
            <person name="Palmer N.A."/>
            <person name="Koch K."/>
            <person name="Bradshaw J."/>
            <person name="Heng-Moss T."/>
            <person name="Sarath G."/>
        </authorList>
    </citation>
    <scope>NUCLEOTIDE SEQUENCE</scope>
</reference>